<reference evidence="1" key="1">
    <citation type="submission" date="2020-08" db="EMBL/GenBank/DDBJ databases">
        <title>Multicomponent nature underlies the extraordinary mechanical properties of spider dragline silk.</title>
        <authorList>
            <person name="Kono N."/>
            <person name="Nakamura H."/>
            <person name="Mori M."/>
            <person name="Yoshida Y."/>
            <person name="Ohtoshi R."/>
            <person name="Malay A.D."/>
            <person name="Moran D.A.P."/>
            <person name="Tomita M."/>
            <person name="Numata K."/>
            <person name="Arakawa K."/>
        </authorList>
    </citation>
    <scope>NUCLEOTIDE SEQUENCE</scope>
</reference>
<dbReference type="Proteomes" id="UP000886998">
    <property type="component" value="Unassembled WGS sequence"/>
</dbReference>
<dbReference type="AlphaFoldDB" id="A0A8X6WPD7"/>
<proteinExistence type="predicted"/>
<evidence type="ECO:0000313" key="1">
    <source>
        <dbReference type="EMBL" id="GFY38932.1"/>
    </source>
</evidence>
<dbReference type="OrthoDB" id="10280508at2759"/>
<keyword evidence="2" id="KW-1185">Reference proteome</keyword>
<protein>
    <submittedName>
        <fullName evidence="1">Uncharacterized protein</fullName>
    </submittedName>
</protein>
<accession>A0A8X6WPD7</accession>
<organism evidence="1 2">
    <name type="scientific">Trichonephila inaurata madagascariensis</name>
    <dbReference type="NCBI Taxonomy" id="2747483"/>
    <lineage>
        <taxon>Eukaryota</taxon>
        <taxon>Metazoa</taxon>
        <taxon>Ecdysozoa</taxon>
        <taxon>Arthropoda</taxon>
        <taxon>Chelicerata</taxon>
        <taxon>Arachnida</taxon>
        <taxon>Araneae</taxon>
        <taxon>Araneomorphae</taxon>
        <taxon>Entelegynae</taxon>
        <taxon>Araneoidea</taxon>
        <taxon>Nephilidae</taxon>
        <taxon>Trichonephila</taxon>
        <taxon>Trichonephila inaurata</taxon>
    </lineage>
</organism>
<sequence>MPVIICLIIEFSITTSYTLQNSRFLVQEGFHVSTAVANGFSCTDGCILTVDLKAAARKKSTSSVLFRCLATRPSQILDRVAISW</sequence>
<gene>
    <name evidence="1" type="ORF">TNIN_43861</name>
</gene>
<comment type="caution">
    <text evidence="1">The sequence shown here is derived from an EMBL/GenBank/DDBJ whole genome shotgun (WGS) entry which is preliminary data.</text>
</comment>
<name>A0A8X6WPD7_9ARAC</name>
<dbReference type="EMBL" id="BMAV01001116">
    <property type="protein sequence ID" value="GFY38932.1"/>
    <property type="molecule type" value="Genomic_DNA"/>
</dbReference>
<evidence type="ECO:0000313" key="2">
    <source>
        <dbReference type="Proteomes" id="UP000886998"/>
    </source>
</evidence>